<dbReference type="AlphaFoldDB" id="A0A0F8YGX4"/>
<comment type="caution">
    <text evidence="1">The sequence shown here is derived from an EMBL/GenBank/DDBJ whole genome shotgun (WGS) entry which is preliminary data.</text>
</comment>
<proteinExistence type="predicted"/>
<protein>
    <submittedName>
        <fullName evidence="1">Uncharacterized protein</fullName>
    </submittedName>
</protein>
<accession>A0A0F8YGX4</accession>
<name>A0A0F8YGX4_9ZZZZ</name>
<feature type="non-terminal residue" evidence="1">
    <location>
        <position position="1"/>
    </location>
</feature>
<reference evidence="1" key="1">
    <citation type="journal article" date="2015" name="Nature">
        <title>Complex archaea that bridge the gap between prokaryotes and eukaryotes.</title>
        <authorList>
            <person name="Spang A."/>
            <person name="Saw J.H."/>
            <person name="Jorgensen S.L."/>
            <person name="Zaremba-Niedzwiedzka K."/>
            <person name="Martijn J."/>
            <person name="Lind A.E."/>
            <person name="van Eijk R."/>
            <person name="Schleper C."/>
            <person name="Guy L."/>
            <person name="Ettema T.J."/>
        </authorList>
    </citation>
    <scope>NUCLEOTIDE SEQUENCE</scope>
</reference>
<evidence type="ECO:0000313" key="1">
    <source>
        <dbReference type="EMBL" id="KKK72945.1"/>
    </source>
</evidence>
<sequence>VQDAAIERAMESDVLSPTISSADVDWLYEFEQISAKNARQKRSSVEEAVDLLIATGSV</sequence>
<organism evidence="1">
    <name type="scientific">marine sediment metagenome</name>
    <dbReference type="NCBI Taxonomy" id="412755"/>
    <lineage>
        <taxon>unclassified sequences</taxon>
        <taxon>metagenomes</taxon>
        <taxon>ecological metagenomes</taxon>
    </lineage>
</organism>
<gene>
    <name evidence="1" type="ORF">LCGC14_2898810</name>
</gene>
<dbReference type="EMBL" id="LAZR01057005">
    <property type="protein sequence ID" value="KKK72945.1"/>
    <property type="molecule type" value="Genomic_DNA"/>
</dbReference>